<name>A0A4S8PHN3_9ACTN</name>
<evidence type="ECO:0000313" key="2">
    <source>
        <dbReference type="Proteomes" id="UP000305792"/>
    </source>
</evidence>
<gene>
    <name evidence="1" type="ORF">E9998_06935</name>
</gene>
<dbReference type="RefSeq" id="WP_136528980.1">
    <property type="nucleotide sequence ID" value="NZ_STGX01000004.1"/>
</dbReference>
<comment type="caution">
    <text evidence="1">The sequence shown here is derived from an EMBL/GenBank/DDBJ whole genome shotgun (WGS) entry which is preliminary data.</text>
</comment>
<keyword evidence="2" id="KW-1185">Reference proteome</keyword>
<organism evidence="1 2">
    <name type="scientific">Glycomyces paridis</name>
    <dbReference type="NCBI Taxonomy" id="2126555"/>
    <lineage>
        <taxon>Bacteria</taxon>
        <taxon>Bacillati</taxon>
        <taxon>Actinomycetota</taxon>
        <taxon>Actinomycetes</taxon>
        <taxon>Glycomycetales</taxon>
        <taxon>Glycomycetaceae</taxon>
        <taxon>Glycomyces</taxon>
    </lineage>
</organism>
<reference evidence="1 2" key="1">
    <citation type="journal article" date="2018" name="Int. J. Syst. Evol. Microbiol.">
        <title>Glycomyces paridis sp. nov., isolated from the medicinal plant Paris polyphylla.</title>
        <authorList>
            <person name="Fang X.M."/>
            <person name="Bai J.L."/>
            <person name="Su J."/>
            <person name="Zhao L.L."/>
            <person name="Liu H.Y."/>
            <person name="Ma B.P."/>
            <person name="Zhang Y.Q."/>
            <person name="Yu L.Y."/>
        </authorList>
    </citation>
    <scope>NUCLEOTIDE SEQUENCE [LARGE SCALE GENOMIC DNA]</scope>
    <source>
        <strain evidence="1 2">CPCC 204357</strain>
    </source>
</reference>
<dbReference type="OrthoDB" id="5185225at2"/>
<protein>
    <submittedName>
        <fullName evidence="1">Uncharacterized protein</fullName>
    </submittedName>
</protein>
<proteinExistence type="predicted"/>
<dbReference type="AlphaFoldDB" id="A0A4S8PHN3"/>
<dbReference type="Proteomes" id="UP000305792">
    <property type="component" value="Unassembled WGS sequence"/>
</dbReference>
<sequence>MASWDACEVLDPDTVTAKLQIGEYTEGPVALGTNEGDFPGSIKCNSFYDYPADIEIPENSSKEELSGWLYQVLMPYGTPEEAAEGFQTLYDGAAEAVRERPEDEQSVDESIEGDWDQGAILASVGVGSSFRAIIQKGPYVVFIEVGGDPDPGIMNGLSYKDIETYDNPTYEYTPMDLADWMQSDYLPAVQETITAKLEG</sequence>
<evidence type="ECO:0000313" key="1">
    <source>
        <dbReference type="EMBL" id="THV30107.1"/>
    </source>
</evidence>
<accession>A0A4S8PHN3</accession>
<dbReference type="EMBL" id="STGX01000004">
    <property type="protein sequence ID" value="THV30107.1"/>
    <property type="molecule type" value="Genomic_DNA"/>
</dbReference>